<evidence type="ECO:0000256" key="1">
    <source>
        <dbReference type="ARBA" id="ARBA00007319"/>
    </source>
</evidence>
<dbReference type="PANTHER" id="PTHR10804:SF11">
    <property type="entry name" value="PROLIFERATION-ASSOCIATED PROTEIN 2G4"/>
    <property type="match status" value="1"/>
</dbReference>
<organism evidence="4 5">
    <name type="scientific">Ciona intestinalis</name>
    <name type="common">Transparent sea squirt</name>
    <name type="synonym">Ascidia intestinalis</name>
    <dbReference type="NCBI Taxonomy" id="7719"/>
    <lineage>
        <taxon>Eukaryota</taxon>
        <taxon>Metazoa</taxon>
        <taxon>Chordata</taxon>
        <taxon>Tunicata</taxon>
        <taxon>Ascidiacea</taxon>
        <taxon>Phlebobranchia</taxon>
        <taxon>Cionidae</taxon>
        <taxon>Ciona</taxon>
    </lineage>
</organism>
<evidence type="ECO:0000313" key="5">
    <source>
        <dbReference type="Proteomes" id="UP000008144"/>
    </source>
</evidence>
<evidence type="ECO:0000256" key="2">
    <source>
        <dbReference type="SAM" id="MobiDB-lite"/>
    </source>
</evidence>
<dbReference type="Proteomes" id="UP000008144">
    <property type="component" value="Unassembled WGS sequence"/>
</dbReference>
<dbReference type="GeneTree" id="ENSGT00940000164713"/>
<evidence type="ECO:0000313" key="4">
    <source>
        <dbReference type="Ensembl" id="ENSCINP00000008935.3"/>
    </source>
</evidence>
<dbReference type="FunFam" id="1.10.10.10:FF:000029">
    <property type="entry name" value="Proliferation-associated 2G4, a"/>
    <property type="match status" value="1"/>
</dbReference>
<dbReference type="FunCoup" id="F7BNW5">
    <property type="interactions" value="1134"/>
</dbReference>
<reference evidence="4" key="2">
    <citation type="submission" date="2025-08" db="UniProtKB">
        <authorList>
            <consortium name="Ensembl"/>
        </authorList>
    </citation>
    <scope>IDENTIFICATION</scope>
</reference>
<evidence type="ECO:0000259" key="3">
    <source>
        <dbReference type="Pfam" id="PF00557"/>
    </source>
</evidence>
<feature type="compositionally biased region" description="Basic residues" evidence="2">
    <location>
        <begin position="371"/>
        <end position="380"/>
    </location>
</feature>
<dbReference type="Ensembl" id="ENSCINT00000008935.3">
    <property type="protein sequence ID" value="ENSCINP00000008935.3"/>
    <property type="gene ID" value="ENSCING00000004262.3"/>
</dbReference>
<feature type="compositionally biased region" description="Low complexity" evidence="2">
    <location>
        <begin position="381"/>
        <end position="394"/>
    </location>
</feature>
<dbReference type="InterPro" id="IPR000994">
    <property type="entry name" value="Pept_M24"/>
</dbReference>
<protein>
    <submittedName>
        <fullName evidence="4">Proliferation-associated protein 2G4</fullName>
    </submittedName>
</protein>
<comment type="similarity">
    <text evidence="1">Belongs to the peptidase M24 family.</text>
</comment>
<dbReference type="SUPFAM" id="SSF46785">
    <property type="entry name" value="Winged helix' DNA-binding domain"/>
    <property type="match status" value="1"/>
</dbReference>
<dbReference type="SUPFAM" id="SSF55920">
    <property type="entry name" value="Creatinase/aminopeptidase"/>
    <property type="match status" value="1"/>
</dbReference>
<dbReference type="CDD" id="cd01089">
    <property type="entry name" value="PA2G4-like"/>
    <property type="match status" value="1"/>
</dbReference>
<reference evidence="5" key="1">
    <citation type="journal article" date="2002" name="Science">
        <title>The draft genome of Ciona intestinalis: insights into chordate and vertebrate origins.</title>
        <authorList>
            <person name="Dehal P."/>
            <person name="Satou Y."/>
            <person name="Campbell R.K."/>
            <person name="Chapman J."/>
            <person name="Degnan B."/>
            <person name="De Tomaso A."/>
            <person name="Davidson B."/>
            <person name="Di Gregorio A."/>
            <person name="Gelpke M."/>
            <person name="Goodstein D.M."/>
            <person name="Harafuji N."/>
            <person name="Hastings K.E."/>
            <person name="Ho I."/>
            <person name="Hotta K."/>
            <person name="Huang W."/>
            <person name="Kawashima T."/>
            <person name="Lemaire P."/>
            <person name="Martinez D."/>
            <person name="Meinertzhagen I.A."/>
            <person name="Necula S."/>
            <person name="Nonaka M."/>
            <person name="Putnam N."/>
            <person name="Rash S."/>
            <person name="Saiga H."/>
            <person name="Satake M."/>
            <person name="Terry A."/>
            <person name="Yamada L."/>
            <person name="Wang H.G."/>
            <person name="Awazu S."/>
            <person name="Azumi K."/>
            <person name="Boore J."/>
            <person name="Branno M."/>
            <person name="Chin-Bow S."/>
            <person name="DeSantis R."/>
            <person name="Doyle S."/>
            <person name="Francino P."/>
            <person name="Keys D.N."/>
            <person name="Haga S."/>
            <person name="Hayashi H."/>
            <person name="Hino K."/>
            <person name="Imai K.S."/>
            <person name="Inaba K."/>
            <person name="Kano S."/>
            <person name="Kobayashi K."/>
            <person name="Kobayashi M."/>
            <person name="Lee B.I."/>
            <person name="Makabe K.W."/>
            <person name="Manohar C."/>
            <person name="Matassi G."/>
            <person name="Medina M."/>
            <person name="Mochizuki Y."/>
            <person name="Mount S."/>
            <person name="Morishita T."/>
            <person name="Miura S."/>
            <person name="Nakayama A."/>
            <person name="Nishizaka S."/>
            <person name="Nomoto H."/>
            <person name="Ohta F."/>
            <person name="Oishi K."/>
            <person name="Rigoutsos I."/>
            <person name="Sano M."/>
            <person name="Sasaki A."/>
            <person name="Sasakura Y."/>
            <person name="Shoguchi E."/>
            <person name="Shin-i T."/>
            <person name="Spagnuolo A."/>
            <person name="Stainier D."/>
            <person name="Suzuki M.M."/>
            <person name="Tassy O."/>
            <person name="Takatori N."/>
            <person name="Tokuoka M."/>
            <person name="Yagi K."/>
            <person name="Yoshizaki F."/>
            <person name="Wada S."/>
            <person name="Zhang C."/>
            <person name="Hyatt P.D."/>
            <person name="Larimer F."/>
            <person name="Detter C."/>
            <person name="Doggett N."/>
            <person name="Glavina T."/>
            <person name="Hawkins T."/>
            <person name="Richardson P."/>
            <person name="Lucas S."/>
            <person name="Kohara Y."/>
            <person name="Levine M."/>
            <person name="Satoh N."/>
            <person name="Rokhsar D.S."/>
        </authorList>
    </citation>
    <scope>NUCLEOTIDE SEQUENCE [LARGE SCALE GENOMIC DNA]</scope>
</reference>
<dbReference type="InterPro" id="IPR036388">
    <property type="entry name" value="WH-like_DNA-bd_sf"/>
</dbReference>
<dbReference type="Gene3D" id="3.90.230.10">
    <property type="entry name" value="Creatinase/methionine aminopeptidase superfamily"/>
    <property type="match status" value="1"/>
</dbReference>
<sequence>MADSGSDSDVEPTVADDVVLTKYKMAGSMADNVMKKLIAKCVAGVSVLELCKLGDKLIVEETSAVFKKEKELLKGVGFPTCVSVNNCVCHNSPLESEKDVQTLKDDDLVKISSDLAVHIDGFIAASAHTLVVGCTKDNPATGRKADVVTAAHLCAEAALRLVKAGNKTSQVTQVLNKVTEPFQCKPVEGMLSHQLQHNRIDGEKTIILNPSEKQRQDHEESEFEVHEVYAVDCLVSTGDGHPRELDTRTTVYKRNPDIVYQLKMKASRSVFSEVENKHNTMCFTLRSLEDEKRSKMGIVECWKHGLCTQFPVMWEKEGEFVAQFKFTVLLMPNLPMRITSSFFDQDFYKSSFQVTDPEIMNLLNTSTSRRAAKKKKKKAASKAVVESAEVPTEG</sequence>
<feature type="domain" description="Peptidase M24" evidence="3">
    <location>
        <begin position="22"/>
        <end position="194"/>
    </location>
</feature>
<dbReference type="Gene3D" id="1.10.10.10">
    <property type="entry name" value="Winged helix-like DNA-binding domain superfamily/Winged helix DNA-binding domain"/>
    <property type="match status" value="1"/>
</dbReference>
<dbReference type="InterPro" id="IPR036390">
    <property type="entry name" value="WH_DNA-bd_sf"/>
</dbReference>
<dbReference type="PANTHER" id="PTHR10804">
    <property type="entry name" value="PROTEASE FAMILY M24 METHIONYL AMINOPEPTIDASE, AMINOPEPTIDASE P"/>
    <property type="match status" value="1"/>
</dbReference>
<dbReference type="AlphaFoldDB" id="F7BNW5"/>
<dbReference type="InterPro" id="IPR036005">
    <property type="entry name" value="Creatinase/aminopeptidase-like"/>
</dbReference>
<name>F7BNW5_CIOIN</name>
<dbReference type="OMA" id="SRMFYSE"/>
<dbReference type="HOGENOM" id="CLU_041451_2_1_1"/>
<dbReference type="Pfam" id="PF00557">
    <property type="entry name" value="Peptidase_M24"/>
    <property type="match status" value="1"/>
</dbReference>
<reference evidence="4" key="3">
    <citation type="submission" date="2025-09" db="UniProtKB">
        <authorList>
            <consortium name="Ensembl"/>
        </authorList>
    </citation>
    <scope>IDENTIFICATION</scope>
</reference>
<dbReference type="STRING" id="7719.ENSCINP00000008935"/>
<keyword evidence="5" id="KW-1185">Reference proteome</keyword>
<feature type="region of interest" description="Disordered" evidence="2">
    <location>
        <begin position="371"/>
        <end position="394"/>
    </location>
</feature>
<dbReference type="NCBIfam" id="TIGR00495">
    <property type="entry name" value="crvDNA_42K"/>
    <property type="match status" value="1"/>
</dbReference>
<dbReference type="InParanoid" id="F7BNW5"/>
<accession>F7BNW5</accession>
<proteinExistence type="inferred from homology"/>
<dbReference type="InterPro" id="IPR004545">
    <property type="entry name" value="PA2G4"/>
</dbReference>
<gene>
    <name evidence="4" type="primary">LOC100179870</name>
</gene>
<dbReference type="InterPro" id="IPR047113">
    <property type="entry name" value="PA2G4/ARX1"/>
</dbReference>